<proteinExistence type="predicted"/>
<dbReference type="KEGG" id="hsr:HSBAA_64600"/>
<evidence type="ECO:0000313" key="2">
    <source>
        <dbReference type="Proteomes" id="UP000320231"/>
    </source>
</evidence>
<gene>
    <name evidence="1" type="ORF">HSBAA_64600</name>
</gene>
<dbReference type="Gene3D" id="3.40.30.10">
    <property type="entry name" value="Glutaredoxin"/>
    <property type="match status" value="1"/>
</dbReference>
<dbReference type="InterPro" id="IPR036249">
    <property type="entry name" value="Thioredoxin-like_sf"/>
</dbReference>
<sequence length="55" mass="6099">MNEAHNRMREMKLMGVPALVIDGRYVVSPSSAGSLENMPKIADSLIEQVRAERAE</sequence>
<reference evidence="1 2" key="1">
    <citation type="journal article" date="2019" name="Microbiol. Resour. Announc.">
        <title>Complete Genome Sequence of Halomonas sulfidaeris Strain Esulfide1 Isolated from a Metal Sulfide Rock at a Depth of 2,200 Meters, Obtained Using Nanopore Sequencing.</title>
        <authorList>
            <person name="Saito M."/>
            <person name="Nishigata A."/>
            <person name="Galipon J."/>
            <person name="Arakawa K."/>
        </authorList>
    </citation>
    <scope>NUCLEOTIDE SEQUENCE [LARGE SCALE GENOMIC DNA]</scope>
    <source>
        <strain evidence="1 2">ATCC BAA-803</strain>
    </source>
</reference>
<protein>
    <recommendedName>
        <fullName evidence="3">DSBA-like thioredoxin domain-containing protein</fullName>
    </recommendedName>
</protein>
<name>A0A455UQF5_9GAMM</name>
<dbReference type="EMBL" id="AP019514">
    <property type="protein sequence ID" value="BBI65154.1"/>
    <property type="molecule type" value="Genomic_DNA"/>
</dbReference>
<dbReference type="Proteomes" id="UP000320231">
    <property type="component" value="Chromosome"/>
</dbReference>
<evidence type="ECO:0000313" key="1">
    <source>
        <dbReference type="EMBL" id="BBI65154.1"/>
    </source>
</evidence>
<evidence type="ECO:0008006" key="3">
    <source>
        <dbReference type="Google" id="ProtNLM"/>
    </source>
</evidence>
<accession>A0A455UQF5</accession>
<dbReference type="SUPFAM" id="SSF52833">
    <property type="entry name" value="Thioredoxin-like"/>
    <property type="match status" value="1"/>
</dbReference>
<organism evidence="1 2">
    <name type="scientific">Vreelandella sulfidaeris</name>
    <dbReference type="NCBI Taxonomy" id="115553"/>
    <lineage>
        <taxon>Bacteria</taxon>
        <taxon>Pseudomonadati</taxon>
        <taxon>Pseudomonadota</taxon>
        <taxon>Gammaproteobacteria</taxon>
        <taxon>Oceanospirillales</taxon>
        <taxon>Halomonadaceae</taxon>
        <taxon>Vreelandella</taxon>
    </lineage>
</organism>
<dbReference type="AlphaFoldDB" id="A0A455UQF5"/>